<dbReference type="RefSeq" id="WP_101832625.1">
    <property type="nucleotide sequence ID" value="NZ_FZMO01000223.1"/>
</dbReference>
<dbReference type="InterPro" id="IPR007157">
    <property type="entry name" value="PspA_VIPP1"/>
</dbReference>
<evidence type="ECO:0000256" key="2">
    <source>
        <dbReference type="SAM" id="Coils"/>
    </source>
</evidence>
<dbReference type="EMBL" id="FZMO01000223">
    <property type="protein sequence ID" value="SNQ49074.1"/>
    <property type="molecule type" value="Genomic_DNA"/>
</dbReference>
<feature type="compositionally biased region" description="Gly residues" evidence="3">
    <location>
        <begin position="239"/>
        <end position="258"/>
    </location>
</feature>
<proteinExistence type="inferred from homology"/>
<feature type="region of interest" description="Disordered" evidence="3">
    <location>
        <begin position="238"/>
        <end position="320"/>
    </location>
</feature>
<evidence type="ECO:0000313" key="4">
    <source>
        <dbReference type="EMBL" id="SNQ49074.1"/>
    </source>
</evidence>
<evidence type="ECO:0000313" key="5">
    <source>
        <dbReference type="Proteomes" id="UP000234331"/>
    </source>
</evidence>
<evidence type="ECO:0000256" key="1">
    <source>
        <dbReference type="ARBA" id="ARBA00043985"/>
    </source>
</evidence>
<keyword evidence="5" id="KW-1185">Reference proteome</keyword>
<accession>A0A2I2KTS4</accession>
<keyword evidence="2" id="KW-0175">Coiled coil</keyword>
<comment type="similarity">
    <text evidence="1">Belongs to the PspA/Vipp/IM30 family.</text>
</comment>
<dbReference type="AlphaFoldDB" id="A0A2I2KTS4"/>
<name>A0A2I2KTS4_9ACTN</name>
<organism evidence="4 5">
    <name type="scientific">Frankia canadensis</name>
    <dbReference type="NCBI Taxonomy" id="1836972"/>
    <lineage>
        <taxon>Bacteria</taxon>
        <taxon>Bacillati</taxon>
        <taxon>Actinomycetota</taxon>
        <taxon>Actinomycetes</taxon>
        <taxon>Frankiales</taxon>
        <taxon>Frankiaceae</taxon>
        <taxon>Frankia</taxon>
    </lineage>
</organism>
<dbReference type="OrthoDB" id="3542619at2"/>
<sequence>MANVVRKIARYLSASANRRFDERADPRVQIDQAIEEARRQHEALVQQAALVVGNQRQLEMRLARQAEEVANLTESARSSLLLADSARAAADPARAAGYEETAQAFASQLVSAEGSLEDLKNLHRQAASSAAQARTAVEDNTARMQRHLAERARLLTQIEHAAMQEQMTRAMEGMSSLAPSGDTPSLAEIRDKVEQRYAVALGRHELASQGMDARMVEVRRATMDARAQSRLAELRGALGTDGPGALGAGGPGGAGGDLGAPAVTGGADPHRPSLAKGQGAGANGHPEHDAQQGLPPGAGGARSAGAPPPGSPAGGSPVAG</sequence>
<protein>
    <submittedName>
        <fullName evidence="4">35 kDa protein</fullName>
    </submittedName>
</protein>
<gene>
    <name evidence="4" type="ORF">FRACA_30077</name>
</gene>
<feature type="coiled-coil region" evidence="2">
    <location>
        <begin position="27"/>
        <end position="75"/>
    </location>
</feature>
<reference evidence="4 5" key="1">
    <citation type="submission" date="2017-06" db="EMBL/GenBank/DDBJ databases">
        <authorList>
            <person name="Kim H.J."/>
            <person name="Triplett B.A."/>
        </authorList>
    </citation>
    <scope>NUCLEOTIDE SEQUENCE [LARGE SCALE GENOMIC DNA]</scope>
    <source>
        <strain evidence="4">FRACA_ARgP5</strain>
    </source>
</reference>
<evidence type="ECO:0000256" key="3">
    <source>
        <dbReference type="SAM" id="MobiDB-lite"/>
    </source>
</evidence>
<dbReference type="Proteomes" id="UP000234331">
    <property type="component" value="Unassembled WGS sequence"/>
</dbReference>
<dbReference type="Pfam" id="PF04012">
    <property type="entry name" value="PspA_IM30"/>
    <property type="match status" value="1"/>
</dbReference>